<evidence type="ECO:0000313" key="2">
    <source>
        <dbReference type="EMBL" id="EPT26397.1"/>
    </source>
</evidence>
<reference evidence="2" key="1">
    <citation type="submission" date="2013-04" db="EMBL/GenBank/DDBJ databases">
        <authorList>
            <person name="Sibley D."/>
            <person name="Venepally P."/>
            <person name="Karamycheva S."/>
            <person name="Hadjithomas M."/>
            <person name="Khan A."/>
            <person name="Brunk B."/>
            <person name="Roos D."/>
            <person name="Caler E."/>
            <person name="Lorenzi H."/>
        </authorList>
    </citation>
    <scope>NUCLEOTIDE SEQUENCE [LARGE SCALE GENOMIC DNA]</scope>
    <source>
        <strain evidence="2">ME49</strain>
    </source>
</reference>
<dbReference type="EMBL" id="KE138836">
    <property type="protein sequence ID" value="EPT26397.1"/>
    <property type="molecule type" value="Genomic_DNA"/>
</dbReference>
<organism evidence="2 3">
    <name type="scientific">Toxoplasma gondii (strain ATCC 50611 / Me49)</name>
    <dbReference type="NCBI Taxonomy" id="508771"/>
    <lineage>
        <taxon>Eukaryota</taxon>
        <taxon>Sar</taxon>
        <taxon>Alveolata</taxon>
        <taxon>Apicomplexa</taxon>
        <taxon>Conoidasida</taxon>
        <taxon>Coccidia</taxon>
        <taxon>Eucoccidiorida</taxon>
        <taxon>Eimeriorina</taxon>
        <taxon>Sarcocystidae</taxon>
        <taxon>Toxoplasma</taxon>
    </lineage>
</organism>
<dbReference type="VEuPathDB" id="ToxoDB:TGME49_207005"/>
<dbReference type="EMBL" id="CM002045">
    <property type="protein sequence ID" value="EPT26397.1"/>
    <property type="molecule type" value="Genomic_DNA"/>
</dbReference>
<dbReference type="KEGG" id="tgo:TGME49_207005"/>
<keyword evidence="3" id="KW-1185">Reference proteome</keyword>
<dbReference type="InterPro" id="IPR036755">
    <property type="entry name" value="SRS_dom_sf"/>
</dbReference>
<feature type="domain" description="SRS" evidence="1">
    <location>
        <begin position="44"/>
        <end position="182"/>
    </location>
</feature>
<accession>S8EVM8</accession>
<dbReference type="Proteomes" id="UP000001529">
    <property type="component" value="Chromosome X"/>
</dbReference>
<sequence>MAGRVSGAVCGVKALRSAVRAAVVIGLFCLSGSGTAVDDKKDKVFTCSTVKKQSVVSLKLKDTKMPIKFACPKGYDVFPSITVEPHQFCRDSLCEQKAPLASSFSIQESEAETQTEEERNYNLLEENQGLSTAYKLTMKEQVAASSTLYFQCRKKTEGNQAEGVERDASKPGKLHNDSIQCAFQVAAYGSKAAAETSEKEHECKLNTELSATLNTSSTSFTFRCPKDSRLLPVNFDKAYEGRECTKKRFLTRLGLNASLLEGKSVTSQVETVAAQVSEETSPAYTFSVSEFPEKDVHVCYYCVKGDVKKQEIDARDEVCKALIEVKGVPKPDQGASSGTATFSTNKLVMAGAILISSALVMSISA</sequence>
<proteinExistence type="predicted"/>
<dbReference type="GO" id="GO:0016020">
    <property type="term" value="C:membrane"/>
    <property type="evidence" value="ECO:0007669"/>
    <property type="project" value="InterPro"/>
</dbReference>
<evidence type="ECO:0000313" key="3">
    <source>
        <dbReference type="Proteomes" id="UP000001529"/>
    </source>
</evidence>
<dbReference type="SUPFAM" id="SSF74877">
    <property type="entry name" value="Major surface antigen p30, SAG1"/>
    <property type="match status" value="1"/>
</dbReference>
<name>S8EVM8_TOXGM</name>
<protein>
    <submittedName>
        <fullName evidence="2">SAG-related sequence SRS48Q</fullName>
    </submittedName>
</protein>
<dbReference type="InterPro" id="IPR007226">
    <property type="entry name" value="SRS_dom"/>
</dbReference>
<dbReference type="Pfam" id="PF04092">
    <property type="entry name" value="SAG"/>
    <property type="match status" value="2"/>
</dbReference>
<gene>
    <name evidence="2" type="primary">SRS48Q</name>
    <name evidence="2" type="ORF">TGME49_207005</name>
</gene>
<dbReference type="Gene3D" id="2.60.40.1320">
    <property type="entry name" value="SRS domain"/>
    <property type="match status" value="2"/>
</dbReference>
<evidence type="ECO:0000259" key="1">
    <source>
        <dbReference type="Pfam" id="PF04092"/>
    </source>
</evidence>
<dbReference type="PhylomeDB" id="S8EVM8"/>
<feature type="domain" description="SRS" evidence="1">
    <location>
        <begin position="206"/>
        <end position="324"/>
    </location>
</feature>
<dbReference type="RefSeq" id="XP_018635676.1">
    <property type="nucleotide sequence ID" value="XM_018779376.1"/>
</dbReference>
<dbReference type="GeneID" id="29768837"/>
<dbReference type="OrthoDB" id="10553643at2759"/>
<dbReference type="AlphaFoldDB" id="S8EVM8"/>